<dbReference type="Pfam" id="PF10021">
    <property type="entry name" value="PARG_cat_microb"/>
    <property type="match status" value="1"/>
</dbReference>
<keyword evidence="4" id="KW-1185">Reference proteome</keyword>
<reference evidence="4" key="1">
    <citation type="journal article" date="2014" name="Proc. Natl. Acad. Sci. U.S.A.">
        <title>Extensive sampling of basidiomycete genomes demonstrates inadequacy of the white-rot/brown-rot paradigm for wood decay fungi.</title>
        <authorList>
            <person name="Riley R."/>
            <person name="Salamov A.A."/>
            <person name="Brown D.W."/>
            <person name="Nagy L.G."/>
            <person name="Floudas D."/>
            <person name="Held B.W."/>
            <person name="Levasseur A."/>
            <person name="Lombard V."/>
            <person name="Morin E."/>
            <person name="Otillar R."/>
            <person name="Lindquist E.A."/>
            <person name="Sun H."/>
            <person name="LaButti K.M."/>
            <person name="Schmutz J."/>
            <person name="Jabbour D."/>
            <person name="Luo H."/>
            <person name="Baker S.E."/>
            <person name="Pisabarro A.G."/>
            <person name="Walton J.D."/>
            <person name="Blanchette R.A."/>
            <person name="Henrissat B."/>
            <person name="Martin F."/>
            <person name="Cullen D."/>
            <person name="Hibbett D.S."/>
            <person name="Grigoriev I.V."/>
        </authorList>
    </citation>
    <scope>NUCLEOTIDE SEQUENCE [LARGE SCALE GENOMIC DNA]</scope>
    <source>
        <strain evidence="4">CBS 339.88</strain>
    </source>
</reference>
<feature type="region of interest" description="Disordered" evidence="1">
    <location>
        <begin position="1"/>
        <end position="68"/>
    </location>
</feature>
<organism evidence="3 4">
    <name type="scientific">Galerina marginata (strain CBS 339.88)</name>
    <dbReference type="NCBI Taxonomy" id="685588"/>
    <lineage>
        <taxon>Eukaryota</taxon>
        <taxon>Fungi</taxon>
        <taxon>Dikarya</taxon>
        <taxon>Basidiomycota</taxon>
        <taxon>Agaricomycotina</taxon>
        <taxon>Agaricomycetes</taxon>
        <taxon>Agaricomycetidae</taxon>
        <taxon>Agaricales</taxon>
        <taxon>Agaricineae</taxon>
        <taxon>Strophariaceae</taxon>
        <taxon>Galerina</taxon>
    </lineage>
</organism>
<feature type="compositionally biased region" description="Basic and acidic residues" evidence="1">
    <location>
        <begin position="296"/>
        <end position="307"/>
    </location>
</feature>
<protein>
    <recommendedName>
        <fullName evidence="2">Microbial-type PARG catalytic domain-containing protein</fullName>
    </recommendedName>
</protein>
<feature type="region of interest" description="Disordered" evidence="1">
    <location>
        <begin position="559"/>
        <end position="689"/>
    </location>
</feature>
<dbReference type="InterPro" id="IPR012664">
    <property type="entry name" value="CHP02452"/>
</dbReference>
<dbReference type="PANTHER" id="PTHR35596">
    <property type="entry name" value="DUF2263 DOMAIN-CONTAINING PROTEIN"/>
    <property type="match status" value="1"/>
</dbReference>
<gene>
    <name evidence="3" type="ORF">GALMADRAFT_519530</name>
</gene>
<feature type="compositionally biased region" description="Acidic residues" evidence="1">
    <location>
        <begin position="560"/>
        <end position="571"/>
    </location>
</feature>
<sequence>MSSPLPSEPAHPLDVVDPVPPGSWPDQPASQAEDVPTAEPKPLNNRGTGRPHRGRYRPRNPNYRLSRDELRDFAALTLTRLDEGAYTPPHTEEPYDLAAKIDYSNENTGYYAPDDIDLENWTTADLGLPVDPESEKKTNILIREYSTLIGARRLRNLVDLLPETENKTVGVLNFASAKKPGGGFINGSQAQEESIARASTLYPSLISPVGVQFYAHYVEEPNNAYYTHAMIYSPSIVLFRNDIGHWMKPIEVDVLTSAAVNAGEVRDQVRQEEEMRLLRERIKEAEEKRRRKRERRRELEAELRKAEEEELEQALEESRKDGIASTEPTSDTAKAASADEMELEGPASPAALKHEKEATVQGTETESTVETTTIDAPVDSNSSDTWSTDTQDAESIVQTPTNEASGETKLLLETSADAQETEATPPPILDAALESEGTFIQLPPPEPEAQTEVQPDPSEPAPDPFYLAEVQIDVQMYERIGRLLYLFHKRGARHLVLGSFGTGVFQNRIELVAGIFYDLLAKPDARFKDAFDTVVFAILGGWTVKVFRDVFGDAAVERLEGEDEVDEEGSEVEGMKDVEGEDELDGGGDGEVLGTAEAEETSVEVQMEGKESVEVQTEAEETVGNAEEIPSTEPTQEIGKPIGESDDVEMIDLTEKPVVDPQPYQAEPTASQNEQNPPSVHKPQIQSQA</sequence>
<dbReference type="Proteomes" id="UP000027222">
    <property type="component" value="Unassembled WGS sequence"/>
</dbReference>
<name>A0A067SVQ1_GALM3</name>
<feature type="compositionally biased region" description="Polar residues" evidence="1">
    <location>
        <begin position="668"/>
        <end position="689"/>
    </location>
</feature>
<feature type="compositionally biased region" description="Basic residues" evidence="1">
    <location>
        <begin position="49"/>
        <end position="58"/>
    </location>
</feature>
<feature type="compositionally biased region" description="Acidic residues" evidence="1">
    <location>
        <begin position="579"/>
        <end position="588"/>
    </location>
</feature>
<feature type="compositionally biased region" description="Low complexity" evidence="1">
    <location>
        <begin position="363"/>
        <end position="390"/>
    </location>
</feature>
<evidence type="ECO:0000259" key="2">
    <source>
        <dbReference type="Pfam" id="PF10021"/>
    </source>
</evidence>
<dbReference type="EMBL" id="KL142381">
    <property type="protein sequence ID" value="KDR74985.1"/>
    <property type="molecule type" value="Genomic_DNA"/>
</dbReference>
<dbReference type="PANTHER" id="PTHR35596:SF1">
    <property type="entry name" value="MICROBIAL-TYPE PARG CATALYTIC DOMAIN-CONTAINING PROTEIN"/>
    <property type="match status" value="1"/>
</dbReference>
<dbReference type="STRING" id="685588.A0A067SVQ1"/>
<evidence type="ECO:0000313" key="4">
    <source>
        <dbReference type="Proteomes" id="UP000027222"/>
    </source>
</evidence>
<dbReference type="Gene3D" id="3.40.220.10">
    <property type="entry name" value="Leucine Aminopeptidase, subunit E, domain 1"/>
    <property type="match status" value="2"/>
</dbReference>
<dbReference type="InterPro" id="IPR043472">
    <property type="entry name" value="Macro_dom-like"/>
</dbReference>
<evidence type="ECO:0000256" key="1">
    <source>
        <dbReference type="SAM" id="MobiDB-lite"/>
    </source>
</evidence>
<accession>A0A067SVQ1</accession>
<feature type="compositionally biased region" description="Polar residues" evidence="1">
    <location>
        <begin position="396"/>
        <end position="405"/>
    </location>
</feature>
<feature type="region of interest" description="Disordered" evidence="1">
    <location>
        <begin position="439"/>
        <end position="461"/>
    </location>
</feature>
<feature type="region of interest" description="Disordered" evidence="1">
    <location>
        <begin position="286"/>
        <end position="406"/>
    </location>
</feature>
<dbReference type="AlphaFoldDB" id="A0A067SVQ1"/>
<proteinExistence type="predicted"/>
<evidence type="ECO:0000313" key="3">
    <source>
        <dbReference type="EMBL" id="KDR74985.1"/>
    </source>
</evidence>
<dbReference type="NCBIfam" id="TIGR02452">
    <property type="entry name" value="TIGR02452 family protein"/>
    <property type="match status" value="1"/>
</dbReference>
<dbReference type="InterPro" id="IPR019261">
    <property type="entry name" value="PARG_cat_microbial"/>
</dbReference>
<dbReference type="HOGENOM" id="CLU_399575_0_0_1"/>
<feature type="domain" description="Microbial-type PARG catalytic" evidence="2">
    <location>
        <begin position="76"/>
        <end position="241"/>
    </location>
</feature>
<dbReference type="OrthoDB" id="9985428at2759"/>